<dbReference type="Proteomes" id="UP000515211">
    <property type="component" value="Chromosome 2"/>
</dbReference>
<proteinExistence type="predicted"/>
<reference evidence="2" key="2">
    <citation type="submission" date="2025-08" db="UniProtKB">
        <authorList>
            <consortium name="RefSeq"/>
        </authorList>
    </citation>
    <scope>IDENTIFICATION</scope>
    <source>
        <tissue evidence="2">Whole plant</tissue>
    </source>
</reference>
<dbReference type="KEGG" id="adu:107474889"/>
<reference evidence="1" key="1">
    <citation type="journal article" date="2016" name="Nat. Genet.">
        <title>The genome sequences of Arachis duranensis and Arachis ipaensis, the diploid ancestors of cultivated peanut.</title>
        <authorList>
            <person name="Bertioli D.J."/>
            <person name="Cannon S.B."/>
            <person name="Froenicke L."/>
            <person name="Huang G."/>
            <person name="Farmer A.D."/>
            <person name="Cannon E.K."/>
            <person name="Liu X."/>
            <person name="Gao D."/>
            <person name="Clevenger J."/>
            <person name="Dash S."/>
            <person name="Ren L."/>
            <person name="Moretzsohn M.C."/>
            <person name="Shirasawa K."/>
            <person name="Huang W."/>
            <person name="Vidigal B."/>
            <person name="Abernathy B."/>
            <person name="Chu Y."/>
            <person name="Niederhuth C.E."/>
            <person name="Umale P."/>
            <person name="Araujo A.C."/>
            <person name="Kozik A."/>
            <person name="Kim K.D."/>
            <person name="Burow M.D."/>
            <person name="Varshney R.K."/>
            <person name="Wang X."/>
            <person name="Zhang X."/>
            <person name="Barkley N."/>
            <person name="Guimaraes P.M."/>
            <person name="Isobe S."/>
            <person name="Guo B."/>
            <person name="Liao B."/>
            <person name="Stalker H.T."/>
            <person name="Schmitz R.J."/>
            <person name="Scheffler B.E."/>
            <person name="Leal-Bertioli S.C."/>
            <person name="Xun X."/>
            <person name="Jackson S.A."/>
            <person name="Michelmore R."/>
            <person name="Ozias-Akins P."/>
        </authorList>
    </citation>
    <scope>NUCLEOTIDE SEQUENCE [LARGE SCALE GENOMIC DNA]</scope>
    <source>
        <strain evidence="1">cv. V14167</strain>
    </source>
</reference>
<evidence type="ECO:0000313" key="2">
    <source>
        <dbReference type="RefSeq" id="XP_015950023.1"/>
    </source>
</evidence>
<name>A0A6P4CED6_ARADU</name>
<dbReference type="AlphaFoldDB" id="A0A6P4CED6"/>
<dbReference type="GeneID" id="107474889"/>
<sequence length="135" mass="14966">MEKKLKQSCDATKAASAITARTAELETELATLQHDSISDMRATEEMMAEAAKLRKLLPEMESKSSDMEEWVKEKLSLQEILKKSKGREKSLELFVARLKEEAGVAENVVRGLNQKVDTENSGVNENRVIVGMGIG</sequence>
<keyword evidence="1" id="KW-1185">Reference proteome</keyword>
<dbReference type="OrthoDB" id="1433127at2759"/>
<accession>A0A6P4CED6</accession>
<evidence type="ECO:0000313" key="1">
    <source>
        <dbReference type="Proteomes" id="UP000515211"/>
    </source>
</evidence>
<protein>
    <submittedName>
        <fullName evidence="2">Uncharacterized protein LOC107474889</fullName>
    </submittedName>
</protein>
<gene>
    <name evidence="2" type="primary">LOC107474889</name>
</gene>
<organism evidence="1 2">
    <name type="scientific">Arachis duranensis</name>
    <name type="common">Wild peanut</name>
    <dbReference type="NCBI Taxonomy" id="130453"/>
    <lineage>
        <taxon>Eukaryota</taxon>
        <taxon>Viridiplantae</taxon>
        <taxon>Streptophyta</taxon>
        <taxon>Embryophyta</taxon>
        <taxon>Tracheophyta</taxon>
        <taxon>Spermatophyta</taxon>
        <taxon>Magnoliopsida</taxon>
        <taxon>eudicotyledons</taxon>
        <taxon>Gunneridae</taxon>
        <taxon>Pentapetalae</taxon>
        <taxon>rosids</taxon>
        <taxon>fabids</taxon>
        <taxon>Fabales</taxon>
        <taxon>Fabaceae</taxon>
        <taxon>Papilionoideae</taxon>
        <taxon>50 kb inversion clade</taxon>
        <taxon>dalbergioids sensu lato</taxon>
        <taxon>Dalbergieae</taxon>
        <taxon>Pterocarpus clade</taxon>
        <taxon>Arachis</taxon>
    </lineage>
</organism>
<dbReference type="RefSeq" id="XP_015950023.1">
    <property type="nucleotide sequence ID" value="XM_016094537.1"/>
</dbReference>